<evidence type="ECO:0000313" key="2">
    <source>
        <dbReference type="EMBL" id="VFK60159.1"/>
    </source>
</evidence>
<name>A0A451A294_9GAMM</name>
<sequence length="56" mass="6836">MYPPSKEEVKNRRSRENYENVQEYHSKSRMPLQKTICILTKFAHHQKMDFMFLFAA</sequence>
<dbReference type="EMBL" id="CAADFY010000203">
    <property type="protein sequence ID" value="VFK60159.1"/>
    <property type="molecule type" value="Genomic_DNA"/>
</dbReference>
<gene>
    <name evidence="2" type="ORF">BECKTUN1418F_GA0071002_12033</name>
</gene>
<proteinExistence type="predicted"/>
<feature type="region of interest" description="Disordered" evidence="1">
    <location>
        <begin position="1"/>
        <end position="22"/>
    </location>
</feature>
<protein>
    <submittedName>
        <fullName evidence="2">Uncharacterized protein</fullName>
    </submittedName>
</protein>
<organism evidence="2">
    <name type="scientific">Candidatus Kentrum sp. TUN</name>
    <dbReference type="NCBI Taxonomy" id="2126343"/>
    <lineage>
        <taxon>Bacteria</taxon>
        <taxon>Pseudomonadati</taxon>
        <taxon>Pseudomonadota</taxon>
        <taxon>Gammaproteobacteria</taxon>
        <taxon>Candidatus Kentrum</taxon>
    </lineage>
</organism>
<accession>A0A451A294</accession>
<dbReference type="AlphaFoldDB" id="A0A451A294"/>
<evidence type="ECO:0000256" key="1">
    <source>
        <dbReference type="SAM" id="MobiDB-lite"/>
    </source>
</evidence>
<reference evidence="2" key="1">
    <citation type="submission" date="2019-02" db="EMBL/GenBank/DDBJ databases">
        <authorList>
            <person name="Gruber-Vodicka R. H."/>
            <person name="Seah K. B. B."/>
        </authorList>
    </citation>
    <scope>NUCLEOTIDE SEQUENCE</scope>
    <source>
        <strain evidence="2">BECK_BY3</strain>
    </source>
</reference>